<gene>
    <name evidence="1" type="ORF">QIS74_13137</name>
</gene>
<dbReference type="AlphaFoldDB" id="A0AAV9SSM7"/>
<sequence length="103" mass="11919">MAKYNYMITLPALREAPSKSPEIARDIVAEWTSRFEQTLSGQKDKLDLTPVFRQDAWVRDFLGLSWDFRTINGLDEISAYFAENQPRARLGGLRPREQGVFRP</sequence>
<evidence type="ECO:0000313" key="1">
    <source>
        <dbReference type="EMBL" id="KAK6206649.1"/>
    </source>
</evidence>
<protein>
    <submittedName>
        <fullName evidence="1">Flavin-containing monooxygenase</fullName>
    </submittedName>
</protein>
<proteinExistence type="predicted"/>
<keyword evidence="2" id="KW-1185">Reference proteome</keyword>
<keyword evidence="1" id="KW-0560">Oxidoreductase</keyword>
<dbReference type="EMBL" id="JASAOK010000054">
    <property type="protein sequence ID" value="KAK6206649.1"/>
    <property type="molecule type" value="Genomic_DNA"/>
</dbReference>
<organism evidence="1 2">
    <name type="scientific">Colletotrichum tabaci</name>
    <dbReference type="NCBI Taxonomy" id="1209068"/>
    <lineage>
        <taxon>Eukaryota</taxon>
        <taxon>Fungi</taxon>
        <taxon>Dikarya</taxon>
        <taxon>Ascomycota</taxon>
        <taxon>Pezizomycotina</taxon>
        <taxon>Sordariomycetes</taxon>
        <taxon>Hypocreomycetidae</taxon>
        <taxon>Glomerellales</taxon>
        <taxon>Glomerellaceae</taxon>
        <taxon>Colletotrichum</taxon>
        <taxon>Colletotrichum destructivum species complex</taxon>
    </lineage>
</organism>
<evidence type="ECO:0000313" key="2">
    <source>
        <dbReference type="Proteomes" id="UP001327957"/>
    </source>
</evidence>
<dbReference type="GO" id="GO:0004497">
    <property type="term" value="F:monooxygenase activity"/>
    <property type="evidence" value="ECO:0007669"/>
    <property type="project" value="UniProtKB-KW"/>
</dbReference>
<dbReference type="Proteomes" id="UP001327957">
    <property type="component" value="Unassembled WGS sequence"/>
</dbReference>
<comment type="caution">
    <text evidence="1">The sequence shown here is derived from an EMBL/GenBank/DDBJ whole genome shotgun (WGS) entry which is preliminary data.</text>
</comment>
<reference evidence="1 2" key="1">
    <citation type="submission" date="2023-04" db="EMBL/GenBank/DDBJ databases">
        <title>Colletotrichum tabacum stain YC1 causing leaf anthracnose on Nicotiana tabacum(L.) cv.</title>
        <authorList>
            <person name="Ji Z."/>
            <person name="Wang M."/>
            <person name="Zhang J."/>
            <person name="Wang N."/>
            <person name="Zhou Z."/>
        </authorList>
    </citation>
    <scope>NUCLEOTIDE SEQUENCE [LARGE SCALE GENOMIC DNA]</scope>
    <source>
        <strain evidence="1 2">YC1</strain>
    </source>
</reference>
<feature type="non-terminal residue" evidence="1">
    <location>
        <position position="103"/>
    </location>
</feature>
<name>A0AAV9SSM7_9PEZI</name>
<accession>A0AAV9SSM7</accession>
<keyword evidence="1" id="KW-0503">Monooxygenase</keyword>